<proteinExistence type="inferred from homology"/>
<evidence type="ECO:0000256" key="7">
    <source>
        <dbReference type="ARBA" id="ARBA00023163"/>
    </source>
</evidence>
<dbReference type="Pfam" id="PF12753">
    <property type="entry name" value="Nro1"/>
    <property type="match status" value="1"/>
</dbReference>
<evidence type="ECO:0000256" key="4">
    <source>
        <dbReference type="ARBA" id="ARBA00017359"/>
    </source>
</evidence>
<evidence type="ECO:0000256" key="1">
    <source>
        <dbReference type="ARBA" id="ARBA00003395"/>
    </source>
</evidence>
<feature type="region of interest" description="Disordered" evidence="9">
    <location>
        <begin position="232"/>
        <end position="263"/>
    </location>
</feature>
<keyword evidence="11" id="KW-1185">Reference proteome</keyword>
<reference evidence="10 11" key="1">
    <citation type="submission" date="2024-01" db="EMBL/GenBank/DDBJ databases">
        <authorList>
            <consortium name="Genoscope - CEA"/>
            <person name="William W."/>
        </authorList>
    </citation>
    <scope>NUCLEOTIDE SEQUENCE [LARGE SCALE GENOMIC DNA]</scope>
    <source>
        <strain evidence="10 11">29B2s-10</strain>
    </source>
</reference>
<evidence type="ECO:0000256" key="9">
    <source>
        <dbReference type="SAM" id="MobiDB-lite"/>
    </source>
</evidence>
<keyword evidence="6" id="KW-0805">Transcription regulation</keyword>
<dbReference type="InterPro" id="IPR024318">
    <property type="entry name" value="Nro1/ETT1"/>
</dbReference>
<comment type="subcellular location">
    <subcellularLocation>
        <location evidence="2">Nucleus</location>
    </subcellularLocation>
</comment>
<dbReference type="PANTHER" id="PTHR28290:SF1">
    <property type="entry name" value="ENHANCER OF TRANSLATION TERMINATION 1"/>
    <property type="match status" value="1"/>
</dbReference>
<dbReference type="EMBL" id="OZ004258">
    <property type="protein sequence ID" value="CAK7914695.1"/>
    <property type="molecule type" value="Genomic_DNA"/>
</dbReference>
<dbReference type="Proteomes" id="UP001497600">
    <property type="component" value="Chromosome F"/>
</dbReference>
<feature type="compositionally biased region" description="Basic residues" evidence="9">
    <location>
        <begin position="1"/>
        <end position="19"/>
    </location>
</feature>
<feature type="compositionally biased region" description="Acidic residues" evidence="9">
    <location>
        <begin position="238"/>
        <end position="257"/>
    </location>
</feature>
<dbReference type="PANTHER" id="PTHR28290">
    <property type="entry name" value="ENHANCER OF TRANSLATION TERMINATION 1"/>
    <property type="match status" value="1"/>
</dbReference>
<feature type="compositionally biased region" description="Polar residues" evidence="9">
    <location>
        <begin position="31"/>
        <end position="42"/>
    </location>
</feature>
<evidence type="ECO:0000313" key="10">
    <source>
        <dbReference type="EMBL" id="CAK7914695.1"/>
    </source>
</evidence>
<feature type="region of interest" description="Disordered" evidence="9">
    <location>
        <begin position="1"/>
        <end position="42"/>
    </location>
</feature>
<gene>
    <name evidence="10" type="primary">ETT1</name>
    <name evidence="10" type="ORF">CAAN4_F17634</name>
</gene>
<evidence type="ECO:0000256" key="5">
    <source>
        <dbReference type="ARBA" id="ARBA00022845"/>
    </source>
</evidence>
<accession>A0ABP0EGB6</accession>
<organism evidence="10 11">
    <name type="scientific">[Candida] anglica</name>
    <dbReference type="NCBI Taxonomy" id="148631"/>
    <lineage>
        <taxon>Eukaryota</taxon>
        <taxon>Fungi</taxon>
        <taxon>Dikarya</taxon>
        <taxon>Ascomycota</taxon>
        <taxon>Saccharomycotina</taxon>
        <taxon>Pichiomycetes</taxon>
        <taxon>Debaryomycetaceae</taxon>
        <taxon>Kurtzmaniella</taxon>
    </lineage>
</organism>
<evidence type="ECO:0000256" key="8">
    <source>
        <dbReference type="ARBA" id="ARBA00023242"/>
    </source>
</evidence>
<name>A0ABP0EGB6_9ASCO</name>
<keyword evidence="7" id="KW-0804">Transcription</keyword>
<comment type="function">
    <text evidence="1">Required for correct translation termination and probably involved in regulation of hypoxic gene expression.</text>
</comment>
<keyword evidence="5" id="KW-0810">Translation regulation</keyword>
<keyword evidence="8" id="KW-0539">Nucleus</keyword>
<evidence type="ECO:0000256" key="2">
    <source>
        <dbReference type="ARBA" id="ARBA00004123"/>
    </source>
</evidence>
<evidence type="ECO:0000256" key="6">
    <source>
        <dbReference type="ARBA" id="ARBA00023015"/>
    </source>
</evidence>
<evidence type="ECO:0000256" key="3">
    <source>
        <dbReference type="ARBA" id="ARBA00007273"/>
    </source>
</evidence>
<evidence type="ECO:0000313" key="11">
    <source>
        <dbReference type="Proteomes" id="UP001497600"/>
    </source>
</evidence>
<sequence>MAKRSKHLGLGKAAKAKKQKVAETTEETGDESSASATPSNEITVELNEAADADDEMAQLKALWGTYSKSEKENELVLNGIIHECDRLLRNGSEDEKVIIPDYFHSIYALALSELALFHTVDEDSDKKIKEYFTAALERIELGLEANPESIDLLFAKSRILMNRIPLQYISQLKQDVTSKVPKLEKLLDEALKIYENAETKSESSKDLQHFNEENLIILEALDDLLDMVDNFGRPQKEDEQDDDDEEESGDGEDEVELPEDHPLYEIKNSDSYNQWWRDHTIIFLEKVNARESSEEVIGLRRELAKRLGQSYLQEAEIPSSVYTALTYDEGLEDVKELHGLTREQAQEISKELFITATKYFELAQDKDEPESWVPIAEAKISLGNLYELESEEQEKLYKDAEKILIKANKATQGKYQDILDNLQ</sequence>
<comment type="similarity">
    <text evidence="3">Belongs to the ETT1 family.</text>
</comment>
<protein>
    <recommendedName>
        <fullName evidence="4">Enhancer of translation termination 1</fullName>
    </recommendedName>
</protein>